<keyword evidence="6" id="KW-1185">Reference proteome</keyword>
<reference evidence="5 6" key="1">
    <citation type="journal article" date="2024" name="Commun. Biol.">
        <title>Comparative genomic analysis of thermophilic fungi reveals convergent evolutionary adaptations and gene losses.</title>
        <authorList>
            <person name="Steindorff A.S."/>
            <person name="Aguilar-Pontes M.V."/>
            <person name="Robinson A.J."/>
            <person name="Andreopoulos B."/>
            <person name="LaButti K."/>
            <person name="Kuo A."/>
            <person name="Mondo S."/>
            <person name="Riley R."/>
            <person name="Otillar R."/>
            <person name="Haridas S."/>
            <person name="Lipzen A."/>
            <person name="Grimwood J."/>
            <person name="Schmutz J."/>
            <person name="Clum A."/>
            <person name="Reid I.D."/>
            <person name="Moisan M.C."/>
            <person name="Butler G."/>
            <person name="Nguyen T.T.M."/>
            <person name="Dewar K."/>
            <person name="Conant G."/>
            <person name="Drula E."/>
            <person name="Henrissat B."/>
            <person name="Hansel C."/>
            <person name="Singer S."/>
            <person name="Hutchinson M.I."/>
            <person name="de Vries R.P."/>
            <person name="Natvig D.O."/>
            <person name="Powell A.J."/>
            <person name="Tsang A."/>
            <person name="Grigoriev I.V."/>
        </authorList>
    </citation>
    <scope>NUCLEOTIDE SEQUENCE [LARGE SCALE GENOMIC DNA]</scope>
    <source>
        <strain evidence="5 6">CBS 494.80</strain>
    </source>
</reference>
<proteinExistence type="predicted"/>
<keyword evidence="1" id="KW-0677">Repeat</keyword>
<evidence type="ECO:0000256" key="2">
    <source>
        <dbReference type="SAM" id="MobiDB-lite"/>
    </source>
</evidence>
<organism evidence="5 6">
    <name type="scientific">Oculimacula yallundae</name>
    <dbReference type="NCBI Taxonomy" id="86028"/>
    <lineage>
        <taxon>Eukaryota</taxon>
        <taxon>Fungi</taxon>
        <taxon>Dikarya</taxon>
        <taxon>Ascomycota</taxon>
        <taxon>Pezizomycotina</taxon>
        <taxon>Leotiomycetes</taxon>
        <taxon>Helotiales</taxon>
        <taxon>Ploettnerulaceae</taxon>
        <taxon>Oculimacula</taxon>
    </lineage>
</organism>
<dbReference type="InterPro" id="IPR056884">
    <property type="entry name" value="NPHP3-like_N"/>
</dbReference>
<dbReference type="Pfam" id="PF24883">
    <property type="entry name" value="NPHP3_N"/>
    <property type="match status" value="1"/>
</dbReference>
<dbReference type="InterPro" id="IPR027417">
    <property type="entry name" value="P-loop_NTPase"/>
</dbReference>
<gene>
    <name evidence="5" type="ORF">VTL71DRAFT_9913</name>
</gene>
<dbReference type="InterPro" id="IPR056693">
    <property type="entry name" value="DUF7791"/>
</dbReference>
<feature type="domain" description="Nephrocystin 3-like N-terminal" evidence="3">
    <location>
        <begin position="320"/>
        <end position="483"/>
    </location>
</feature>
<feature type="domain" description="DUF7791" evidence="4">
    <location>
        <begin position="591"/>
        <end position="726"/>
    </location>
</feature>
<name>A0ABR4BSL4_9HELO</name>
<evidence type="ECO:0000259" key="3">
    <source>
        <dbReference type="Pfam" id="PF24883"/>
    </source>
</evidence>
<accession>A0ABR4BSL4</accession>
<dbReference type="PANTHER" id="PTHR10039:SF5">
    <property type="entry name" value="NACHT DOMAIN-CONTAINING PROTEIN"/>
    <property type="match status" value="1"/>
</dbReference>
<evidence type="ECO:0000256" key="1">
    <source>
        <dbReference type="ARBA" id="ARBA00022737"/>
    </source>
</evidence>
<evidence type="ECO:0000313" key="5">
    <source>
        <dbReference type="EMBL" id="KAL2060091.1"/>
    </source>
</evidence>
<evidence type="ECO:0000259" key="4">
    <source>
        <dbReference type="Pfam" id="PF25053"/>
    </source>
</evidence>
<dbReference type="PANTHER" id="PTHR10039">
    <property type="entry name" value="AMELOGENIN"/>
    <property type="match status" value="1"/>
</dbReference>
<feature type="region of interest" description="Disordered" evidence="2">
    <location>
        <begin position="959"/>
        <end position="993"/>
    </location>
</feature>
<protein>
    <recommendedName>
        <fullName evidence="7">NACHT domain-containing protein</fullName>
    </recommendedName>
</protein>
<dbReference type="EMBL" id="JAZHXI010000024">
    <property type="protein sequence ID" value="KAL2060091.1"/>
    <property type="molecule type" value="Genomic_DNA"/>
</dbReference>
<sequence length="993" mass="113432">MILLRRKNNQSNNRSHAYLKTRQRRFLFRNRLFLYDRRQTPALSDTMLDPLTALGVASNVLALIDFSAKIISGAVSIYGSADGASKDHADVEAVAMDLSQMSGKLSDDIRALALNTGASLTAQSPSSPVSVHQEALCKLALRCRKLADDLIQSLQKLKVKSDKHKLFHSGRASIKILLKAEDIARYKRTLDDLRSEMTARMVSLISEHQREMFEILRRQSEDRYRSDRMIKLSTDNLENGMASAMEKLSLAPSKGDFTELMAVINELAGEWKQTTSLLKIINSLSFESISARWVAVEPAYATTFEWAFHDSTSTNVKIPNLGEWLRSRNEIFWVTGKPGSGKSTFMKYVCMEKRTEQILQAWAGHHQLIIAKHFFWSAGTAIQRSLAGLLQSLLSDLLGKCPKLSEIAISTDRLGAPVQSMAPWTITELKECFSRIQTQTQLDLRICLFVDGLDEYEGDHEEVLEIFEDLAKNPGIKLCLASRDWNIFRDWFKDRPMIRLEDLTKVDIRNFTQSKLDQDRRFAILRQGNSTYDDVIDLIVSEAEGVFLWVYLVVQSLKRGFIEGDTVKDLTRRIKALPKKLDDFFLDMLNSVEEVYHVQSAEILQVCQAHPDAQLPLMSASFFDQEDFLFGTSLQASQRLKMDEIESCCKITERRVRARCRDLVVFVKVGWPEEWYIEFVHRSAKDFIQSDYVQKMLASRVRKHFSAPRYLCQVTIAEAKLCPQKHGAMYSFDRIAEYVFECADLYERSCGNNALQSMDWLDELSFTLEADGSFQPEDYGRTEPMQGFSVTWLFSQALTFGFRLYLRHCIVPFSDTDTWNLTLGPRLIAECSRGYIRGTYTYNTSCLQMGFFLFSLGAIRGETPVVMGHPFFPYHGQPLCFCILGRLATRIRRKKGNEPLFQSARQLIDEVLRRTDIQKLGSSSLLEMQQACRTWKAHNVSTTGIDSFLRDADLMLAAEEGTSKRKRDREDEWMDGNVDERGTSKRKPGSEDD</sequence>
<feature type="compositionally biased region" description="Basic and acidic residues" evidence="2">
    <location>
        <begin position="978"/>
        <end position="993"/>
    </location>
</feature>
<dbReference type="Pfam" id="PF25053">
    <property type="entry name" value="DUF7791"/>
    <property type="match status" value="1"/>
</dbReference>
<evidence type="ECO:0000313" key="6">
    <source>
        <dbReference type="Proteomes" id="UP001595075"/>
    </source>
</evidence>
<dbReference type="Gene3D" id="3.40.50.300">
    <property type="entry name" value="P-loop containing nucleotide triphosphate hydrolases"/>
    <property type="match status" value="1"/>
</dbReference>
<comment type="caution">
    <text evidence="5">The sequence shown here is derived from an EMBL/GenBank/DDBJ whole genome shotgun (WGS) entry which is preliminary data.</text>
</comment>
<dbReference type="SUPFAM" id="SSF52540">
    <property type="entry name" value="P-loop containing nucleoside triphosphate hydrolases"/>
    <property type="match status" value="1"/>
</dbReference>
<evidence type="ECO:0008006" key="7">
    <source>
        <dbReference type="Google" id="ProtNLM"/>
    </source>
</evidence>
<dbReference type="Proteomes" id="UP001595075">
    <property type="component" value="Unassembled WGS sequence"/>
</dbReference>